<evidence type="ECO:0000256" key="2">
    <source>
        <dbReference type="ARBA" id="ARBA00022741"/>
    </source>
</evidence>
<feature type="compositionally biased region" description="Low complexity" evidence="4">
    <location>
        <begin position="42"/>
        <end position="60"/>
    </location>
</feature>
<dbReference type="EMBL" id="QMKO01001514">
    <property type="protein sequence ID" value="RTG89278.1"/>
    <property type="molecule type" value="Genomic_DNA"/>
</dbReference>
<dbReference type="InterPro" id="IPR004344">
    <property type="entry name" value="TTL/TTLL_fam"/>
</dbReference>
<evidence type="ECO:0000313" key="5">
    <source>
        <dbReference type="EMBL" id="RTG89278.1"/>
    </source>
</evidence>
<organism evidence="5 6">
    <name type="scientific">Schistosoma bovis</name>
    <name type="common">Blood fluke</name>
    <dbReference type="NCBI Taxonomy" id="6184"/>
    <lineage>
        <taxon>Eukaryota</taxon>
        <taxon>Metazoa</taxon>
        <taxon>Spiralia</taxon>
        <taxon>Lophotrochozoa</taxon>
        <taxon>Platyhelminthes</taxon>
        <taxon>Trematoda</taxon>
        <taxon>Digenea</taxon>
        <taxon>Strigeidida</taxon>
        <taxon>Schistosomatoidea</taxon>
        <taxon>Schistosomatidae</taxon>
        <taxon>Schistosoma</taxon>
    </lineage>
</organism>
<dbReference type="STRING" id="6184.A0A430QNI0"/>
<name>A0A430QNI0_SCHBO</name>
<dbReference type="GO" id="GO:0015631">
    <property type="term" value="F:tubulin binding"/>
    <property type="evidence" value="ECO:0007669"/>
    <property type="project" value="TreeGrafter"/>
</dbReference>
<keyword evidence="2" id="KW-0547">Nucleotide-binding</keyword>
<dbReference type="GO" id="GO:0005524">
    <property type="term" value="F:ATP binding"/>
    <property type="evidence" value="ECO:0007669"/>
    <property type="project" value="UniProtKB-KW"/>
</dbReference>
<reference evidence="5 6" key="1">
    <citation type="journal article" date="2019" name="PLoS Pathog.">
        <title>Genome sequence of the bovine parasite Schistosoma bovis Tanzania.</title>
        <authorList>
            <person name="Oey H."/>
            <person name="Zakrzewski M."/>
            <person name="Gobert G."/>
            <person name="Gravermann K."/>
            <person name="Stoye J."/>
            <person name="Jones M."/>
            <person name="Mcmanus D."/>
            <person name="Krause L."/>
        </authorList>
    </citation>
    <scope>NUCLEOTIDE SEQUENCE [LARGE SCALE GENOMIC DNA]</scope>
    <source>
        <strain evidence="5 6">TAN1997</strain>
    </source>
</reference>
<feature type="compositionally biased region" description="Polar residues" evidence="4">
    <location>
        <begin position="1332"/>
        <end position="1353"/>
    </location>
</feature>
<keyword evidence="6" id="KW-1185">Reference proteome</keyword>
<protein>
    <submittedName>
        <fullName evidence="5">Tubulin polyglutamylase TTLL4</fullName>
    </submittedName>
</protein>
<proteinExistence type="predicted"/>
<dbReference type="GO" id="GO:0036064">
    <property type="term" value="C:ciliary basal body"/>
    <property type="evidence" value="ECO:0007669"/>
    <property type="project" value="TreeGrafter"/>
</dbReference>
<evidence type="ECO:0000256" key="1">
    <source>
        <dbReference type="ARBA" id="ARBA00022598"/>
    </source>
</evidence>
<sequence>MYTGSKSTKKSITGQQFTQELTARLEQLSLKHEIHETDEYSEISSSSSSSTSSFPSSVSSPRNSLMIRTNRLSINDSKFTKKASNNLQKSNQIKLSSKNTKPCQQTCIKSKCLQQSNNKQFLESEVNSSISTQDNYNYSKDKYIQTNQMNKTSGKRNFPLKSFESCTQYPKEKEEFTLINENILHNPHQYDVSVGKDKNVDQISDQSDNDQELECLEDDTVIIDDNESITGQQFTQELTARLEQLSLKHEIHETDEYSEISSSSSSSTSSFPSSVSSPRNSLMIRTNRLSINDSKFTKKASNNLQKSNQIKLSSKNTKPCQQTCIKSKCLQQSNNKQFLESEVNSSISTQDNYNYSKDKYIQTNQMNKTSGKRNFPLKSFESCTQYPKEKEEFTLINENILHNPHQYDVSVGKDKNVDQISDQSDNDQELECLEDDTVIIDDNESAVDMSDSDVSCTRPLSNIPEEILPPVIASLFPNTPSVLRFVDGKQIGRKDKLWINLNQLRSRFGKKSIDFVPRTFCLPGDLKSLKEFWTHNETTSKKSSNDEALFHFRPKWIMKPPASARGIGVKLVRGWSDIPKQRRVIVQSYINQPYLIDGKKFDIRLYVFVAGFSPLRAYVYREGLVRFASQKYSTSAQQLRNRFVHLTNYSVNKYNKTEESFVSNHKWKLSTLWSYLTERGADVPNLWSRIVDIVFKTLSSVVSCIATMVDQNCRRRASVYELFGFDIILDADLKPWLLEVNVSPRKLSTLWSYLTERGADVPNLWSRIVDIVFKTLSSVVSCIATMVDQNCRRRASVYELFGFDIILDADLKPWLLEVNVSPSLHTNTQLDDEVKTAVVKDMFNICGFQLPPDYHSSLSVTASQSKSLNNVHCQLNKDKNLSATGRVTPESILLLQKGDQFYMSRRNNNDINYSVKLSNKDSCNRSSVSICNLSALKPHMPKRTSINGLPPPSPYINNTHTKRSLSAVSVKTTFCKTNDVKGISGQLHLNNNSLLNNNNSNNRIFVDPCIPITDPRLWDISLSAEDKRKHLFYSSLMTDKEKDKSSQFFNRLCKHSMKNATTSTTTTENFSKDPMNILRHILLELSPDDLRTLVNLIDERYRASLGNFQCIFPVHGSKGYRMLTFLQGAYQENIVGGTLGSRSPSFYYYDILQYVFLTIYHNSEGNEDLSCDSFVHCFYDKTLPDRIALISNELNTESLSIAGEMTSVSIAGLKSVINLCRKAVHLKNLDPPLKSSQFFKTQGDTNPKTSNYSSNTIDLRDYHKIDDSISLGYPNDSSVENQCIDLNNIKTIVRTDECSNQSQTITQHIDENNNVYLKQHYKLDNGSDSHNKSSPLSSVKSKTFQSSVKRESAQPNIKLNNKNFLGSTLSVINDSTDLNNCSYTKTCLTNAVMNTKFVNASNNTLKESSLPSEIPSDKKQTNISSVQTQTSNWDENATKSFHNITCTSNSYQTLSHEPYTTRNMKPVRYSSSSLSSSSITAVAPTNPSKFYGYHILQHMNPERICKSPDEMNDISTNLYKDNSHINQQIKMSATYYTNNNNKGTINNVNNKRQKQQLISEYQSNKYTDSISNNHRRYHRIKSASAMCPIRSYSQDRSLCLKNPNDRKGSFEDLSMSSGYSSFIRDKLNSSFRHLALEMKKAQISN</sequence>
<dbReference type="GO" id="GO:0070740">
    <property type="term" value="F:tubulin-glutamic acid ligase activity"/>
    <property type="evidence" value="ECO:0007669"/>
    <property type="project" value="TreeGrafter"/>
</dbReference>
<keyword evidence="3" id="KW-0067">ATP-binding</keyword>
<evidence type="ECO:0000256" key="4">
    <source>
        <dbReference type="SAM" id="MobiDB-lite"/>
    </source>
</evidence>
<dbReference type="Pfam" id="PF03133">
    <property type="entry name" value="TTL"/>
    <property type="match status" value="2"/>
</dbReference>
<dbReference type="GO" id="GO:0000226">
    <property type="term" value="P:microtubule cytoskeleton organization"/>
    <property type="evidence" value="ECO:0007669"/>
    <property type="project" value="TreeGrafter"/>
</dbReference>
<dbReference type="Gene3D" id="3.30.470.20">
    <property type="entry name" value="ATP-grasp fold, B domain"/>
    <property type="match status" value="2"/>
</dbReference>
<evidence type="ECO:0000256" key="3">
    <source>
        <dbReference type="ARBA" id="ARBA00022840"/>
    </source>
</evidence>
<dbReference type="PROSITE" id="PS51221">
    <property type="entry name" value="TTL"/>
    <property type="match status" value="1"/>
</dbReference>
<feature type="compositionally biased region" description="Low complexity" evidence="4">
    <location>
        <begin position="259"/>
        <end position="277"/>
    </location>
</feature>
<accession>A0A430QNI0</accession>
<dbReference type="PANTHER" id="PTHR12241">
    <property type="entry name" value="TUBULIN POLYGLUTAMYLASE"/>
    <property type="match status" value="1"/>
</dbReference>
<feature type="region of interest" description="Disordered" evidence="4">
    <location>
        <begin position="36"/>
        <end position="62"/>
    </location>
</feature>
<keyword evidence="1" id="KW-0436">Ligase</keyword>
<evidence type="ECO:0000313" key="6">
    <source>
        <dbReference type="Proteomes" id="UP000290809"/>
    </source>
</evidence>
<feature type="region of interest" description="Disordered" evidence="4">
    <location>
        <begin position="253"/>
        <end position="279"/>
    </location>
</feature>
<feature type="region of interest" description="Disordered" evidence="4">
    <location>
        <begin position="1323"/>
        <end position="1353"/>
    </location>
</feature>
<dbReference type="Proteomes" id="UP000290809">
    <property type="component" value="Unassembled WGS sequence"/>
</dbReference>
<gene>
    <name evidence="5" type="ORF">DC041_0012594</name>
</gene>
<dbReference type="PANTHER" id="PTHR12241:SF162">
    <property type="entry name" value="TUBULIN MONOGLUTAMYLASE TTLL4"/>
    <property type="match status" value="1"/>
</dbReference>
<dbReference type="SUPFAM" id="SSF56059">
    <property type="entry name" value="Glutathione synthetase ATP-binding domain-like"/>
    <property type="match status" value="2"/>
</dbReference>
<comment type="caution">
    <text evidence="5">The sequence shown here is derived from an EMBL/GenBank/DDBJ whole genome shotgun (WGS) entry which is preliminary data.</text>
</comment>